<dbReference type="GO" id="GO:0061630">
    <property type="term" value="F:ubiquitin protein ligase activity"/>
    <property type="evidence" value="ECO:0007669"/>
    <property type="project" value="UniProtKB-EC"/>
</dbReference>
<dbReference type="SUPFAM" id="SSF57850">
    <property type="entry name" value="RING/U-box"/>
    <property type="match status" value="1"/>
</dbReference>
<keyword evidence="7 10" id="KW-0833">Ubl conjugation pathway</keyword>
<reference evidence="13" key="1">
    <citation type="journal article" date="2020" name="Cell">
        <title>Large-Scale Comparative Analyses of Tick Genomes Elucidate Their Genetic Diversity and Vector Capacities.</title>
        <authorList>
            <consortium name="Tick Genome and Microbiome Consortium (TIGMIC)"/>
            <person name="Jia N."/>
            <person name="Wang J."/>
            <person name="Shi W."/>
            <person name="Du L."/>
            <person name="Sun Y."/>
            <person name="Zhan W."/>
            <person name="Jiang J.F."/>
            <person name="Wang Q."/>
            <person name="Zhang B."/>
            <person name="Ji P."/>
            <person name="Bell-Sakyi L."/>
            <person name="Cui X.M."/>
            <person name="Yuan T.T."/>
            <person name="Jiang B.G."/>
            <person name="Yang W.F."/>
            <person name="Lam T.T."/>
            <person name="Chang Q.C."/>
            <person name="Ding S.J."/>
            <person name="Wang X.J."/>
            <person name="Zhu J.G."/>
            <person name="Ruan X.D."/>
            <person name="Zhao L."/>
            <person name="Wei J.T."/>
            <person name="Ye R.Z."/>
            <person name="Que T.C."/>
            <person name="Du C.H."/>
            <person name="Zhou Y.H."/>
            <person name="Cheng J.X."/>
            <person name="Dai P.F."/>
            <person name="Guo W.B."/>
            <person name="Han X.H."/>
            <person name="Huang E.J."/>
            <person name="Li L.F."/>
            <person name="Wei W."/>
            <person name="Gao Y.C."/>
            <person name="Liu J.Z."/>
            <person name="Shao H.Z."/>
            <person name="Wang X."/>
            <person name="Wang C.C."/>
            <person name="Yang T.C."/>
            <person name="Huo Q.B."/>
            <person name="Li W."/>
            <person name="Chen H.Y."/>
            <person name="Chen S.E."/>
            <person name="Zhou L.G."/>
            <person name="Ni X.B."/>
            <person name="Tian J.H."/>
            <person name="Sheng Y."/>
            <person name="Liu T."/>
            <person name="Pan Y.S."/>
            <person name="Xia L.Y."/>
            <person name="Li J."/>
            <person name="Zhao F."/>
            <person name="Cao W.C."/>
        </authorList>
    </citation>
    <scope>NUCLEOTIDE SEQUENCE</scope>
    <source>
        <strain evidence="13">Rsan-2018</strain>
    </source>
</reference>
<dbReference type="Gene3D" id="2.60.210.10">
    <property type="entry name" value="Apoptosis, Tumor Necrosis Factor Receptor Associated Protein 2, Chain A"/>
    <property type="match status" value="1"/>
</dbReference>
<evidence type="ECO:0000256" key="9">
    <source>
        <dbReference type="PROSITE-ProRule" id="PRU00455"/>
    </source>
</evidence>
<feature type="domain" description="SIAH-type" evidence="12">
    <location>
        <begin position="117"/>
        <end position="177"/>
    </location>
</feature>
<dbReference type="Pfam" id="PF21361">
    <property type="entry name" value="Sina_ZnF"/>
    <property type="match status" value="1"/>
</dbReference>
<evidence type="ECO:0000256" key="4">
    <source>
        <dbReference type="ARBA" id="ARBA00022679"/>
    </source>
</evidence>
<organism evidence="13 14">
    <name type="scientific">Rhipicephalus sanguineus</name>
    <name type="common">Brown dog tick</name>
    <name type="synonym">Ixodes sanguineus</name>
    <dbReference type="NCBI Taxonomy" id="34632"/>
    <lineage>
        <taxon>Eukaryota</taxon>
        <taxon>Metazoa</taxon>
        <taxon>Ecdysozoa</taxon>
        <taxon>Arthropoda</taxon>
        <taxon>Chelicerata</taxon>
        <taxon>Arachnida</taxon>
        <taxon>Acari</taxon>
        <taxon>Parasitiformes</taxon>
        <taxon>Ixodida</taxon>
        <taxon>Ixodoidea</taxon>
        <taxon>Ixodidae</taxon>
        <taxon>Rhipicephalinae</taxon>
        <taxon>Rhipicephalus</taxon>
        <taxon>Rhipicephalus</taxon>
    </lineage>
</organism>
<dbReference type="GO" id="GO:0043161">
    <property type="term" value="P:proteasome-mediated ubiquitin-dependent protein catabolic process"/>
    <property type="evidence" value="ECO:0007669"/>
    <property type="project" value="TreeGrafter"/>
</dbReference>
<dbReference type="InterPro" id="IPR013010">
    <property type="entry name" value="Znf_SIAH"/>
</dbReference>
<dbReference type="GO" id="GO:0005737">
    <property type="term" value="C:cytoplasm"/>
    <property type="evidence" value="ECO:0007669"/>
    <property type="project" value="InterPro"/>
</dbReference>
<dbReference type="InterPro" id="IPR013083">
    <property type="entry name" value="Znf_RING/FYVE/PHD"/>
</dbReference>
<dbReference type="InterPro" id="IPR001841">
    <property type="entry name" value="Znf_RING"/>
</dbReference>
<keyword evidence="6 9" id="KW-0863">Zinc-finger</keyword>
<evidence type="ECO:0000256" key="1">
    <source>
        <dbReference type="ARBA" id="ARBA00000900"/>
    </source>
</evidence>
<feature type="domain" description="RING-type" evidence="11">
    <location>
        <begin position="65"/>
        <end position="100"/>
    </location>
</feature>
<comment type="function">
    <text evidence="10">E3 ubiquitin-protein ligase that mediates ubiquitination and subsequent proteasomal degradation of target proteins. E3 ubiquitin ligases accept ubiquitin from an E2 ubiquitin-conjugating enzyme in the form of a thioester and then directly transfers the ubiquitin to targeted substrates.</text>
</comment>
<evidence type="ECO:0000313" key="13">
    <source>
        <dbReference type="EMBL" id="KAH7938883.1"/>
    </source>
</evidence>
<evidence type="ECO:0000256" key="3">
    <source>
        <dbReference type="ARBA" id="ARBA00009119"/>
    </source>
</evidence>
<keyword evidence="5 10" id="KW-0479">Metal-binding</keyword>
<comment type="catalytic activity">
    <reaction evidence="1 10">
        <text>S-ubiquitinyl-[E2 ubiquitin-conjugating enzyme]-L-cysteine + [acceptor protein]-L-lysine = [E2 ubiquitin-conjugating enzyme]-L-cysteine + N(6)-ubiquitinyl-[acceptor protein]-L-lysine.</text>
        <dbReference type="EC" id="2.3.2.27"/>
    </reaction>
</comment>
<comment type="similarity">
    <text evidence="3 10">Belongs to the SINA (Seven in absentia) family.</text>
</comment>
<reference evidence="13" key="2">
    <citation type="submission" date="2021-09" db="EMBL/GenBank/DDBJ databases">
        <authorList>
            <person name="Jia N."/>
            <person name="Wang J."/>
            <person name="Shi W."/>
            <person name="Du L."/>
            <person name="Sun Y."/>
            <person name="Zhan W."/>
            <person name="Jiang J."/>
            <person name="Wang Q."/>
            <person name="Zhang B."/>
            <person name="Ji P."/>
            <person name="Sakyi L.B."/>
            <person name="Cui X."/>
            <person name="Yuan T."/>
            <person name="Jiang B."/>
            <person name="Yang W."/>
            <person name="Lam T.T.-Y."/>
            <person name="Chang Q."/>
            <person name="Ding S."/>
            <person name="Wang X."/>
            <person name="Zhu J."/>
            <person name="Ruan X."/>
            <person name="Zhao L."/>
            <person name="Wei J."/>
            <person name="Que T."/>
            <person name="Du C."/>
            <person name="Cheng J."/>
            <person name="Dai P."/>
            <person name="Han X."/>
            <person name="Huang E."/>
            <person name="Gao Y."/>
            <person name="Liu J."/>
            <person name="Shao H."/>
            <person name="Ye R."/>
            <person name="Li L."/>
            <person name="Wei W."/>
            <person name="Wang X."/>
            <person name="Wang C."/>
            <person name="Huo Q."/>
            <person name="Li W."/>
            <person name="Guo W."/>
            <person name="Chen H."/>
            <person name="Chen S."/>
            <person name="Zhou L."/>
            <person name="Zhou L."/>
            <person name="Ni X."/>
            <person name="Tian J."/>
            <person name="Zhou Y."/>
            <person name="Sheng Y."/>
            <person name="Liu T."/>
            <person name="Pan Y."/>
            <person name="Xia L."/>
            <person name="Li J."/>
            <person name="Zhao F."/>
            <person name="Cao W."/>
        </authorList>
    </citation>
    <scope>NUCLEOTIDE SEQUENCE</scope>
    <source>
        <strain evidence="13">Rsan-2018</strain>
        <tissue evidence="13">Larvae</tissue>
    </source>
</reference>
<evidence type="ECO:0000256" key="6">
    <source>
        <dbReference type="ARBA" id="ARBA00022771"/>
    </source>
</evidence>
<comment type="domain">
    <text evidence="10">The RING-type zinc finger domain is essential for ubiquitin ligase activity.</text>
</comment>
<keyword evidence="4" id="KW-0808">Transferase</keyword>
<gene>
    <name evidence="13" type="ORF">HPB52_001823</name>
</gene>
<dbReference type="SUPFAM" id="SSF49599">
    <property type="entry name" value="TRAF domain-like"/>
    <property type="match status" value="1"/>
</dbReference>
<evidence type="ECO:0000259" key="11">
    <source>
        <dbReference type="PROSITE" id="PS50089"/>
    </source>
</evidence>
<dbReference type="InterPro" id="IPR004162">
    <property type="entry name" value="SINA-like_animal"/>
</dbReference>
<evidence type="ECO:0000256" key="2">
    <source>
        <dbReference type="ARBA" id="ARBA00004906"/>
    </source>
</evidence>
<dbReference type="VEuPathDB" id="VectorBase:RSAN_028977"/>
<dbReference type="Gene3D" id="3.30.40.10">
    <property type="entry name" value="Zinc/RING finger domain, C3HC4 (zinc finger)"/>
    <property type="match status" value="2"/>
</dbReference>
<dbReference type="Pfam" id="PF03145">
    <property type="entry name" value="Sina_TRAF"/>
    <property type="match status" value="1"/>
</dbReference>
<dbReference type="GO" id="GO:0008270">
    <property type="term" value="F:zinc ion binding"/>
    <property type="evidence" value="ECO:0007669"/>
    <property type="project" value="UniProtKB-KW"/>
</dbReference>
<dbReference type="EMBL" id="JABSTV010001254">
    <property type="protein sequence ID" value="KAH7938883.1"/>
    <property type="molecule type" value="Genomic_DNA"/>
</dbReference>
<dbReference type="AlphaFoldDB" id="A0A9D4PEF0"/>
<dbReference type="PANTHER" id="PTHR45877">
    <property type="entry name" value="E3 UBIQUITIN-PROTEIN LIGASE SIAH2"/>
    <property type="match status" value="1"/>
</dbReference>
<evidence type="ECO:0000313" key="14">
    <source>
        <dbReference type="Proteomes" id="UP000821837"/>
    </source>
</evidence>
<keyword evidence="14" id="KW-1185">Reference proteome</keyword>
<dbReference type="PANTHER" id="PTHR45877:SF2">
    <property type="entry name" value="E3 UBIQUITIN-PROTEIN LIGASE SINA-RELATED"/>
    <property type="match status" value="1"/>
</dbReference>
<dbReference type="Pfam" id="PF21362">
    <property type="entry name" value="Sina_RING"/>
    <property type="match status" value="1"/>
</dbReference>
<dbReference type="InterPro" id="IPR049548">
    <property type="entry name" value="Sina-like_RING"/>
</dbReference>
<dbReference type="PROSITE" id="PS50089">
    <property type="entry name" value="ZF_RING_2"/>
    <property type="match status" value="1"/>
</dbReference>
<accession>A0A9D4PEF0</accession>
<evidence type="ECO:0000256" key="8">
    <source>
        <dbReference type="ARBA" id="ARBA00022833"/>
    </source>
</evidence>
<keyword evidence="8 10" id="KW-0862">Zinc</keyword>
<evidence type="ECO:0000256" key="5">
    <source>
        <dbReference type="ARBA" id="ARBA00022723"/>
    </source>
</evidence>
<proteinExistence type="inferred from homology"/>
<evidence type="ECO:0000256" key="7">
    <source>
        <dbReference type="ARBA" id="ARBA00022786"/>
    </source>
</evidence>
<evidence type="ECO:0000256" key="10">
    <source>
        <dbReference type="RuleBase" id="RU201113"/>
    </source>
</evidence>
<dbReference type="FunFam" id="3.30.40.10:FF:000041">
    <property type="entry name" value="E3 ubiquitin-protein ligase SINAT3"/>
    <property type="match status" value="1"/>
</dbReference>
<dbReference type="InterPro" id="IPR008974">
    <property type="entry name" value="TRAF-like"/>
</dbReference>
<sequence>MQRENSYQLFGHCVGSQVTYCDSRLSEASLPVQRAGGNVDPVSSTLNATLTLTTSISQLAALFQCPVCTEYALPPILQCENGHHLCATCRENVTRCPICRAPKGSNRNLALDRLAQTTVFPCKYRTFGCSAAFLIAAKKKHEMTCEHGPSRCVLGGQTCKWTGPLKRLVDHILRWHGFVPRLQGENILITATRFNREEAFSWFALQTCLGRDFVIVLKKSSNGSCCKHFLGLVALVGSNREARNFVYRLRLCGTKHRLTWEASMKGIFSLAERIERGDGLLFDFTTAQRLCNGTNLIMDVAISAAPLCGDNAL</sequence>
<dbReference type="PROSITE" id="PS51081">
    <property type="entry name" value="ZF_SIAH"/>
    <property type="match status" value="1"/>
</dbReference>
<comment type="caution">
    <text evidence="13">The sequence shown here is derived from an EMBL/GenBank/DDBJ whole genome shotgun (WGS) entry which is preliminary data.</text>
</comment>
<dbReference type="InterPro" id="IPR018121">
    <property type="entry name" value="7-in-absentia-prot_TRAF-dom"/>
</dbReference>
<name>A0A9D4PEF0_RHISA</name>
<protein>
    <recommendedName>
        <fullName evidence="10">E3 ubiquitin-protein ligase</fullName>
        <ecNumber evidence="10">2.3.2.27</ecNumber>
    </recommendedName>
</protein>
<dbReference type="Proteomes" id="UP000821837">
    <property type="component" value="Chromosome 8"/>
</dbReference>
<dbReference type="EC" id="2.3.2.27" evidence="10"/>
<dbReference type="GO" id="GO:0031624">
    <property type="term" value="F:ubiquitin conjugating enzyme binding"/>
    <property type="evidence" value="ECO:0007669"/>
    <property type="project" value="TreeGrafter"/>
</dbReference>
<evidence type="ECO:0000259" key="12">
    <source>
        <dbReference type="PROSITE" id="PS51081"/>
    </source>
</evidence>
<comment type="domain">
    <text evidence="10">The SBD domain (substrate-binding domain) mediates the interaction with substrate proteins. It is related to the TRAF family.</text>
</comment>
<comment type="pathway">
    <text evidence="2 10">Protein modification; protein ubiquitination.</text>
</comment>